<evidence type="ECO:0000313" key="3">
    <source>
        <dbReference type="Proteomes" id="UP000292003"/>
    </source>
</evidence>
<dbReference type="InterPro" id="IPR036390">
    <property type="entry name" value="WH_DNA-bd_sf"/>
</dbReference>
<feature type="domain" description="HTH marR-type" evidence="1">
    <location>
        <begin position="13"/>
        <end position="156"/>
    </location>
</feature>
<dbReference type="PANTHER" id="PTHR33164:SF57">
    <property type="entry name" value="MARR-FAMILY TRANSCRIPTIONAL REGULATOR"/>
    <property type="match status" value="1"/>
</dbReference>
<reference evidence="2 3" key="1">
    <citation type="submission" date="2019-02" db="EMBL/GenBank/DDBJ databases">
        <title>Draft genome sequence of Amycolatopsis sp. 8-3EHSu isolated from roots of Suaeda maritima.</title>
        <authorList>
            <person name="Duangmal K."/>
            <person name="Chantavorakit T."/>
        </authorList>
    </citation>
    <scope>NUCLEOTIDE SEQUENCE [LARGE SCALE GENOMIC DNA]</scope>
    <source>
        <strain evidence="2 3">8-3EHSu</strain>
    </source>
</reference>
<dbReference type="PROSITE" id="PS50995">
    <property type="entry name" value="HTH_MARR_2"/>
    <property type="match status" value="1"/>
</dbReference>
<protein>
    <submittedName>
        <fullName evidence="2">MarR family transcriptional regulator</fullName>
    </submittedName>
</protein>
<comment type="caution">
    <text evidence="2">The sequence shown here is derived from an EMBL/GenBank/DDBJ whole genome shotgun (WGS) entry which is preliminary data.</text>
</comment>
<dbReference type="Pfam" id="PF12802">
    <property type="entry name" value="MarR_2"/>
    <property type="match status" value="1"/>
</dbReference>
<dbReference type="SMART" id="SM00347">
    <property type="entry name" value="HTH_MARR"/>
    <property type="match status" value="1"/>
</dbReference>
<dbReference type="GO" id="GO:0006950">
    <property type="term" value="P:response to stress"/>
    <property type="evidence" value="ECO:0007669"/>
    <property type="project" value="TreeGrafter"/>
</dbReference>
<dbReference type="Proteomes" id="UP000292003">
    <property type="component" value="Unassembled WGS sequence"/>
</dbReference>
<organism evidence="2 3">
    <name type="scientific">Amycolatopsis suaedae</name>
    <dbReference type="NCBI Taxonomy" id="2510978"/>
    <lineage>
        <taxon>Bacteria</taxon>
        <taxon>Bacillati</taxon>
        <taxon>Actinomycetota</taxon>
        <taxon>Actinomycetes</taxon>
        <taxon>Pseudonocardiales</taxon>
        <taxon>Pseudonocardiaceae</taxon>
        <taxon>Amycolatopsis</taxon>
    </lineage>
</organism>
<name>A0A4V2EL50_9PSEU</name>
<dbReference type="AlphaFoldDB" id="A0A4V2EL50"/>
<dbReference type="OrthoDB" id="7774677at2"/>
<dbReference type="SUPFAM" id="SSF46785">
    <property type="entry name" value="Winged helix' DNA-binding domain"/>
    <property type="match status" value="1"/>
</dbReference>
<dbReference type="InterPro" id="IPR000835">
    <property type="entry name" value="HTH_MarR-typ"/>
</dbReference>
<dbReference type="Gene3D" id="1.10.10.10">
    <property type="entry name" value="Winged helix-like DNA-binding domain superfamily/Winged helix DNA-binding domain"/>
    <property type="match status" value="1"/>
</dbReference>
<proteinExistence type="predicted"/>
<gene>
    <name evidence="2" type="ORF">EWH70_28955</name>
</gene>
<dbReference type="EMBL" id="SFCC01000017">
    <property type="protein sequence ID" value="RZQ60335.1"/>
    <property type="molecule type" value="Genomic_DNA"/>
</dbReference>
<evidence type="ECO:0000313" key="2">
    <source>
        <dbReference type="EMBL" id="RZQ60335.1"/>
    </source>
</evidence>
<dbReference type="PANTHER" id="PTHR33164">
    <property type="entry name" value="TRANSCRIPTIONAL REGULATOR, MARR FAMILY"/>
    <property type="match status" value="1"/>
</dbReference>
<dbReference type="InterPro" id="IPR036388">
    <property type="entry name" value="WH-like_DNA-bd_sf"/>
</dbReference>
<accession>A0A4V2EL50</accession>
<dbReference type="GO" id="GO:0003700">
    <property type="term" value="F:DNA-binding transcription factor activity"/>
    <property type="evidence" value="ECO:0007669"/>
    <property type="project" value="InterPro"/>
</dbReference>
<dbReference type="InterPro" id="IPR039422">
    <property type="entry name" value="MarR/SlyA-like"/>
</dbReference>
<keyword evidence="3" id="KW-1185">Reference proteome</keyword>
<sequence>MGPDRRANGVSAKDSAGRALFRLVRYWSRRWAPEVVERLYEGAPPAWTVQNLYVIEAISSATRVNDEVTVADVARQLGLDRSVASRMITDAVSDGFVTRETSTQDARRARLLLTGEAERFLAATHRHQREAFNALVADWPAEDRRRFAGYLRRLARQVLDEPVRE</sequence>
<evidence type="ECO:0000259" key="1">
    <source>
        <dbReference type="PROSITE" id="PS50995"/>
    </source>
</evidence>